<evidence type="ECO:0000256" key="4">
    <source>
        <dbReference type="ARBA" id="ARBA00022759"/>
    </source>
</evidence>
<name>A0AAF0QPQ3_SOLVR</name>
<dbReference type="InterPro" id="IPR043502">
    <property type="entry name" value="DNA/RNA_pol_sf"/>
</dbReference>
<evidence type="ECO:0000256" key="2">
    <source>
        <dbReference type="ARBA" id="ARBA00022695"/>
    </source>
</evidence>
<dbReference type="Pfam" id="PF17917">
    <property type="entry name" value="RT_RNaseH"/>
    <property type="match status" value="1"/>
</dbReference>
<evidence type="ECO:0000256" key="6">
    <source>
        <dbReference type="ARBA" id="ARBA00022918"/>
    </source>
</evidence>
<evidence type="ECO:0000259" key="7">
    <source>
        <dbReference type="Pfam" id="PF17917"/>
    </source>
</evidence>
<keyword evidence="1" id="KW-0808">Transferase</keyword>
<evidence type="ECO:0000256" key="3">
    <source>
        <dbReference type="ARBA" id="ARBA00022722"/>
    </source>
</evidence>
<dbReference type="GO" id="GO:0004519">
    <property type="term" value="F:endonuclease activity"/>
    <property type="evidence" value="ECO:0007669"/>
    <property type="project" value="UniProtKB-KW"/>
</dbReference>
<dbReference type="SUPFAM" id="SSF56672">
    <property type="entry name" value="DNA/RNA polymerases"/>
    <property type="match status" value="1"/>
</dbReference>
<proteinExistence type="predicted"/>
<evidence type="ECO:0000313" key="8">
    <source>
        <dbReference type="EMBL" id="WMV25020.1"/>
    </source>
</evidence>
<dbReference type="GO" id="GO:0016787">
    <property type="term" value="F:hydrolase activity"/>
    <property type="evidence" value="ECO:0007669"/>
    <property type="project" value="UniProtKB-KW"/>
</dbReference>
<keyword evidence="9" id="KW-1185">Reference proteome</keyword>
<dbReference type="EMBL" id="CP133615">
    <property type="protein sequence ID" value="WMV25020.1"/>
    <property type="molecule type" value="Genomic_DNA"/>
</dbReference>
<organism evidence="8 9">
    <name type="scientific">Solanum verrucosum</name>
    <dbReference type="NCBI Taxonomy" id="315347"/>
    <lineage>
        <taxon>Eukaryota</taxon>
        <taxon>Viridiplantae</taxon>
        <taxon>Streptophyta</taxon>
        <taxon>Embryophyta</taxon>
        <taxon>Tracheophyta</taxon>
        <taxon>Spermatophyta</taxon>
        <taxon>Magnoliopsida</taxon>
        <taxon>eudicotyledons</taxon>
        <taxon>Gunneridae</taxon>
        <taxon>Pentapetalae</taxon>
        <taxon>asterids</taxon>
        <taxon>lamiids</taxon>
        <taxon>Solanales</taxon>
        <taxon>Solanaceae</taxon>
        <taxon>Solanoideae</taxon>
        <taxon>Solaneae</taxon>
        <taxon>Solanum</taxon>
    </lineage>
</organism>
<keyword evidence="2" id="KW-0548">Nucleotidyltransferase</keyword>
<dbReference type="CDD" id="cd09274">
    <property type="entry name" value="RNase_HI_RT_Ty3"/>
    <property type="match status" value="1"/>
</dbReference>
<dbReference type="PANTHER" id="PTHR34072:SF52">
    <property type="entry name" value="RIBONUCLEASE H"/>
    <property type="match status" value="1"/>
</dbReference>
<dbReference type="Proteomes" id="UP001234989">
    <property type="component" value="Chromosome 4"/>
</dbReference>
<evidence type="ECO:0000256" key="5">
    <source>
        <dbReference type="ARBA" id="ARBA00022801"/>
    </source>
</evidence>
<dbReference type="AlphaFoldDB" id="A0AAF0QPQ3"/>
<dbReference type="GO" id="GO:0003964">
    <property type="term" value="F:RNA-directed DNA polymerase activity"/>
    <property type="evidence" value="ECO:0007669"/>
    <property type="project" value="UniProtKB-KW"/>
</dbReference>
<dbReference type="InterPro" id="IPR041373">
    <property type="entry name" value="RT_RNaseH"/>
</dbReference>
<evidence type="ECO:0000256" key="1">
    <source>
        <dbReference type="ARBA" id="ARBA00022679"/>
    </source>
</evidence>
<protein>
    <recommendedName>
        <fullName evidence="7">Reverse transcriptase RNase H-like domain-containing protein</fullName>
    </recommendedName>
</protein>
<dbReference type="PANTHER" id="PTHR34072">
    <property type="entry name" value="ENZYMATIC POLYPROTEIN-RELATED"/>
    <property type="match status" value="1"/>
</dbReference>
<feature type="domain" description="Reverse transcriptase RNase H-like" evidence="7">
    <location>
        <begin position="176"/>
        <end position="267"/>
    </location>
</feature>
<keyword evidence="3" id="KW-0540">Nuclease</keyword>
<sequence>MESGVYPTPKRDVLVKAIKVIIADPFDGSPIVHVHRQVGFSPGLAHWNIWWVEVPFGFSNFVSPKLNKDRVSNPKPQRVVDMDPLSPLAKDATFSLVNPYLAMIFGVGTEIPSNPFHVTTHVELDMLDFDVILGMDCLHSCYASIYYRTRLVTLKVLSEPIMFWEGGNYALKGSNGFVVYCDASPIGLGCVLMKHGKVIFYALRQLKMHEKNFLTHDLELAVVVFALKIWRHYLYGVHDVFTNHKILKHLFTQKDLNLFQRRLLELLKDCDISVHYHSSKSNVVADALSELPM</sequence>
<keyword evidence="5" id="KW-0378">Hydrolase</keyword>
<accession>A0AAF0QPQ3</accession>
<keyword evidence="6" id="KW-0695">RNA-directed DNA polymerase</keyword>
<reference evidence="8" key="1">
    <citation type="submission" date="2023-08" db="EMBL/GenBank/DDBJ databases">
        <title>A de novo genome assembly of Solanum verrucosum Schlechtendal, a Mexican diploid species geographically isolated from the other diploid A-genome species in potato relatives.</title>
        <authorList>
            <person name="Hosaka K."/>
        </authorList>
    </citation>
    <scope>NUCLEOTIDE SEQUENCE</scope>
    <source>
        <tissue evidence="8">Young leaves</tissue>
    </source>
</reference>
<evidence type="ECO:0000313" key="9">
    <source>
        <dbReference type="Proteomes" id="UP001234989"/>
    </source>
</evidence>
<keyword evidence="4" id="KW-0255">Endonuclease</keyword>
<gene>
    <name evidence="8" type="ORF">MTR67_018405</name>
</gene>